<keyword evidence="3" id="KW-1185">Reference proteome</keyword>
<name>A0ABN9EF57_9NEOB</name>
<proteinExistence type="predicted"/>
<reference evidence="2" key="1">
    <citation type="submission" date="2023-05" db="EMBL/GenBank/DDBJ databases">
        <authorList>
            <person name="Stuckert A."/>
        </authorList>
    </citation>
    <scope>NUCLEOTIDE SEQUENCE</scope>
</reference>
<organism evidence="2 3">
    <name type="scientific">Staurois parvus</name>
    <dbReference type="NCBI Taxonomy" id="386267"/>
    <lineage>
        <taxon>Eukaryota</taxon>
        <taxon>Metazoa</taxon>
        <taxon>Chordata</taxon>
        <taxon>Craniata</taxon>
        <taxon>Vertebrata</taxon>
        <taxon>Euteleostomi</taxon>
        <taxon>Amphibia</taxon>
        <taxon>Batrachia</taxon>
        <taxon>Anura</taxon>
        <taxon>Neobatrachia</taxon>
        <taxon>Ranoidea</taxon>
        <taxon>Ranidae</taxon>
        <taxon>Staurois</taxon>
    </lineage>
</organism>
<feature type="region of interest" description="Disordered" evidence="1">
    <location>
        <begin position="1"/>
        <end position="140"/>
    </location>
</feature>
<feature type="compositionally biased region" description="Basic and acidic residues" evidence="1">
    <location>
        <begin position="39"/>
        <end position="49"/>
    </location>
</feature>
<protein>
    <submittedName>
        <fullName evidence="2">Uncharacterized protein</fullName>
    </submittedName>
</protein>
<feature type="non-terminal residue" evidence="2">
    <location>
        <position position="140"/>
    </location>
</feature>
<sequence>MEASGGIGREGWRTLNGGQWREINAPRRWKDPLSQAEDTGDRHFKKDEGTNECSGSAGDQQRAEGTTEPSNGHRRLTLPEGLKEPLSAVGAQEINNPRRWKKPLSPVMDMVGGTTECSGAQEINTPHILGGTTECSGGTG</sequence>
<evidence type="ECO:0000313" key="3">
    <source>
        <dbReference type="Proteomes" id="UP001162483"/>
    </source>
</evidence>
<dbReference type="Proteomes" id="UP001162483">
    <property type="component" value="Unassembled WGS sequence"/>
</dbReference>
<dbReference type="EMBL" id="CATNWA010015328">
    <property type="protein sequence ID" value="CAI9582048.1"/>
    <property type="molecule type" value="Genomic_DNA"/>
</dbReference>
<gene>
    <name evidence="2" type="ORF">SPARVUS_LOCUS9590156</name>
</gene>
<evidence type="ECO:0000313" key="2">
    <source>
        <dbReference type="EMBL" id="CAI9582048.1"/>
    </source>
</evidence>
<comment type="caution">
    <text evidence="2">The sequence shown here is derived from an EMBL/GenBank/DDBJ whole genome shotgun (WGS) entry which is preliminary data.</text>
</comment>
<evidence type="ECO:0000256" key="1">
    <source>
        <dbReference type="SAM" id="MobiDB-lite"/>
    </source>
</evidence>
<feature type="compositionally biased region" description="Polar residues" evidence="1">
    <location>
        <begin position="115"/>
        <end position="124"/>
    </location>
</feature>
<accession>A0ABN9EF57</accession>
<feature type="compositionally biased region" description="Polar residues" evidence="1">
    <location>
        <begin position="51"/>
        <end position="70"/>
    </location>
</feature>